<reference evidence="2" key="1">
    <citation type="journal article" date="2017" name="Nature">
        <title>The sunflower genome provides insights into oil metabolism, flowering and Asterid evolution.</title>
        <authorList>
            <person name="Badouin H."/>
            <person name="Gouzy J."/>
            <person name="Grassa C.J."/>
            <person name="Murat F."/>
            <person name="Staton S.E."/>
            <person name="Cottret L."/>
            <person name="Lelandais-Briere C."/>
            <person name="Owens G.L."/>
            <person name="Carrere S."/>
            <person name="Mayjonade B."/>
            <person name="Legrand L."/>
            <person name="Gill N."/>
            <person name="Kane N.C."/>
            <person name="Bowers J.E."/>
            <person name="Hubner S."/>
            <person name="Bellec A."/>
            <person name="Berard A."/>
            <person name="Berges H."/>
            <person name="Blanchet N."/>
            <person name="Boniface M.C."/>
            <person name="Brunel D."/>
            <person name="Catrice O."/>
            <person name="Chaidir N."/>
            <person name="Claudel C."/>
            <person name="Donnadieu C."/>
            <person name="Faraut T."/>
            <person name="Fievet G."/>
            <person name="Helmstetter N."/>
            <person name="King M."/>
            <person name="Knapp S.J."/>
            <person name="Lai Z."/>
            <person name="Le Paslier M.C."/>
            <person name="Lippi Y."/>
            <person name="Lorenzon L."/>
            <person name="Mandel J.R."/>
            <person name="Marage G."/>
            <person name="Marchand G."/>
            <person name="Marquand E."/>
            <person name="Bret-Mestries E."/>
            <person name="Morien E."/>
            <person name="Nambeesan S."/>
            <person name="Nguyen T."/>
            <person name="Pegot-Espagnet P."/>
            <person name="Pouilly N."/>
            <person name="Raftis F."/>
            <person name="Sallet E."/>
            <person name="Schiex T."/>
            <person name="Thomas J."/>
            <person name="Vandecasteele C."/>
            <person name="Vares D."/>
            <person name="Vear F."/>
            <person name="Vautrin S."/>
            <person name="Crespi M."/>
            <person name="Mangin B."/>
            <person name="Burke J.M."/>
            <person name="Salse J."/>
            <person name="Munos S."/>
            <person name="Vincourt P."/>
            <person name="Rieseberg L.H."/>
            <person name="Langlade N.B."/>
        </authorList>
    </citation>
    <scope>NUCLEOTIDE SEQUENCE [LARGE SCALE GENOMIC DNA]</scope>
    <source>
        <strain evidence="2">cv. SF193</strain>
    </source>
</reference>
<evidence type="ECO:0000313" key="2">
    <source>
        <dbReference type="Proteomes" id="UP000215914"/>
    </source>
</evidence>
<sequence>MFRILHSLKDSTRSCFVTIGRSTNDTVVDIDLRKEGRAKKIFRLQLFKMVLELSHARLKAFAEFLFRMGVSQGVPSTLAFIAFELPPNGAIGTRILEFLFCSRSDMVVRYMELAQGGAGRCGAWSIAGDRSSEVLMRL</sequence>
<proteinExistence type="predicted"/>
<evidence type="ECO:0000313" key="1">
    <source>
        <dbReference type="EMBL" id="OTG06814.1"/>
    </source>
</evidence>
<dbReference type="STRING" id="4232.A0A251T7C6"/>
<protein>
    <submittedName>
        <fullName evidence="1">Uncharacterized protein</fullName>
    </submittedName>
</protein>
<dbReference type="InParanoid" id="A0A251T7C6"/>
<accession>A0A251T7C6</accession>
<gene>
    <name evidence="1" type="ORF">HannXRQ_Chr11g0323451</name>
</gene>
<dbReference type="EMBL" id="CM007900">
    <property type="protein sequence ID" value="OTG06814.1"/>
    <property type="molecule type" value="Genomic_DNA"/>
</dbReference>
<keyword evidence="2" id="KW-1185">Reference proteome</keyword>
<dbReference type="AlphaFoldDB" id="A0A251T7C6"/>
<name>A0A251T7C6_HELAN</name>
<organism evidence="1 2">
    <name type="scientific">Helianthus annuus</name>
    <name type="common">Common sunflower</name>
    <dbReference type="NCBI Taxonomy" id="4232"/>
    <lineage>
        <taxon>Eukaryota</taxon>
        <taxon>Viridiplantae</taxon>
        <taxon>Streptophyta</taxon>
        <taxon>Embryophyta</taxon>
        <taxon>Tracheophyta</taxon>
        <taxon>Spermatophyta</taxon>
        <taxon>Magnoliopsida</taxon>
        <taxon>eudicotyledons</taxon>
        <taxon>Gunneridae</taxon>
        <taxon>Pentapetalae</taxon>
        <taxon>asterids</taxon>
        <taxon>campanulids</taxon>
        <taxon>Asterales</taxon>
        <taxon>Asteraceae</taxon>
        <taxon>Asteroideae</taxon>
        <taxon>Heliantheae alliance</taxon>
        <taxon>Heliantheae</taxon>
        <taxon>Helianthus</taxon>
    </lineage>
</organism>
<dbReference type="Proteomes" id="UP000215914">
    <property type="component" value="Chromosome 11"/>
</dbReference>